<accession>A0AA88KWG1</accession>
<name>A0AA88KWG1_ARTSF</name>
<dbReference type="Pfam" id="PF00996">
    <property type="entry name" value="GDI"/>
    <property type="match status" value="1"/>
</dbReference>
<dbReference type="Gene3D" id="3.50.50.60">
    <property type="entry name" value="FAD/NAD(P)-binding domain"/>
    <property type="match status" value="1"/>
</dbReference>
<gene>
    <name evidence="3" type="ORF">QYM36_013539</name>
</gene>
<dbReference type="SUPFAM" id="SSF51905">
    <property type="entry name" value="FAD/NAD(P)-binding domain"/>
    <property type="match status" value="1"/>
</dbReference>
<organism evidence="3 4">
    <name type="scientific">Artemia franciscana</name>
    <name type="common">Brine shrimp</name>
    <name type="synonym">Artemia sanfranciscana</name>
    <dbReference type="NCBI Taxonomy" id="6661"/>
    <lineage>
        <taxon>Eukaryota</taxon>
        <taxon>Metazoa</taxon>
        <taxon>Ecdysozoa</taxon>
        <taxon>Arthropoda</taxon>
        <taxon>Crustacea</taxon>
        <taxon>Branchiopoda</taxon>
        <taxon>Anostraca</taxon>
        <taxon>Artemiidae</taxon>
        <taxon>Artemia</taxon>
    </lineage>
</organism>
<protein>
    <submittedName>
        <fullName evidence="3">Uncharacterized protein</fullName>
    </submittedName>
</protein>
<evidence type="ECO:0000256" key="1">
    <source>
        <dbReference type="ARBA" id="ARBA00005593"/>
    </source>
</evidence>
<evidence type="ECO:0000313" key="4">
    <source>
        <dbReference type="Proteomes" id="UP001187531"/>
    </source>
</evidence>
<keyword evidence="4" id="KW-1185">Reference proteome</keyword>
<dbReference type="GO" id="GO:0007264">
    <property type="term" value="P:small GTPase-mediated signal transduction"/>
    <property type="evidence" value="ECO:0007669"/>
    <property type="project" value="InterPro"/>
</dbReference>
<reference evidence="3" key="1">
    <citation type="submission" date="2023-07" db="EMBL/GenBank/DDBJ databases">
        <title>Chromosome-level genome assembly of Artemia franciscana.</title>
        <authorList>
            <person name="Jo E."/>
        </authorList>
    </citation>
    <scope>NUCLEOTIDE SEQUENCE</scope>
    <source>
        <tissue evidence="3">Whole body</tissue>
    </source>
</reference>
<keyword evidence="2" id="KW-0732">Signal</keyword>
<feature type="chain" id="PRO_5041699865" evidence="2">
    <location>
        <begin position="18"/>
        <end position="129"/>
    </location>
</feature>
<proteinExistence type="inferred from homology"/>
<dbReference type="EMBL" id="JAVRJZ010000017">
    <property type="protein sequence ID" value="KAK2709888.1"/>
    <property type="molecule type" value="Genomic_DNA"/>
</dbReference>
<evidence type="ECO:0000313" key="3">
    <source>
        <dbReference type="EMBL" id="KAK2709888.1"/>
    </source>
</evidence>
<comment type="caution">
    <text evidence="3">The sequence shown here is derived from an EMBL/GenBank/DDBJ whole genome shotgun (WGS) entry which is preliminary data.</text>
</comment>
<feature type="signal peptide" evidence="2">
    <location>
        <begin position="1"/>
        <end position="17"/>
    </location>
</feature>
<dbReference type="Proteomes" id="UP001187531">
    <property type="component" value="Unassembled WGS sequence"/>
</dbReference>
<dbReference type="AlphaFoldDB" id="A0AA88KWG1"/>
<evidence type="ECO:0000256" key="2">
    <source>
        <dbReference type="SAM" id="SignalP"/>
    </source>
</evidence>
<sequence>MNSLYLIFCFVLAIGQCDEVKQMEALEDKLNRLIETLDLRDEKQYDLLTRKVETQQSEINFLRIVTVNDCYRPREDGAESQLFISHSYNAATHFETTCLNVLDIFRRGTGNDFDFTTIYRPEEHFSRFI</sequence>
<comment type="similarity">
    <text evidence="1">Belongs to the Rab GDI family.</text>
</comment>
<dbReference type="GO" id="GO:0005092">
    <property type="term" value="F:GDP-dissociation inhibitor activity"/>
    <property type="evidence" value="ECO:0007669"/>
    <property type="project" value="InterPro"/>
</dbReference>
<dbReference type="InterPro" id="IPR036188">
    <property type="entry name" value="FAD/NAD-bd_sf"/>
</dbReference>
<dbReference type="InterPro" id="IPR018203">
    <property type="entry name" value="GDP_dissociation_inhibitor"/>
</dbReference>